<accession>A0AAV1HVP6</accession>
<dbReference type="PANTHER" id="PTHR20922:SF13">
    <property type="entry name" value="DNL-TYPE ZINC FINGER PROTEIN"/>
    <property type="match status" value="1"/>
</dbReference>
<feature type="domain" description="DNL-type" evidence="6">
    <location>
        <begin position="79"/>
        <end position="175"/>
    </location>
</feature>
<organism evidence="7 8">
    <name type="scientific">Coccomyxa viridis</name>
    <dbReference type="NCBI Taxonomy" id="1274662"/>
    <lineage>
        <taxon>Eukaryota</taxon>
        <taxon>Viridiplantae</taxon>
        <taxon>Chlorophyta</taxon>
        <taxon>core chlorophytes</taxon>
        <taxon>Trebouxiophyceae</taxon>
        <taxon>Trebouxiophyceae incertae sedis</taxon>
        <taxon>Coccomyxaceae</taxon>
        <taxon>Coccomyxa</taxon>
    </lineage>
</organism>
<keyword evidence="8" id="KW-1185">Reference proteome</keyword>
<evidence type="ECO:0000256" key="3">
    <source>
        <dbReference type="ARBA" id="ARBA00022833"/>
    </source>
</evidence>
<dbReference type="GO" id="GO:0008270">
    <property type="term" value="F:zinc ion binding"/>
    <property type="evidence" value="ECO:0007669"/>
    <property type="project" value="UniProtKB-KW"/>
</dbReference>
<dbReference type="GO" id="GO:0051087">
    <property type="term" value="F:protein-folding chaperone binding"/>
    <property type="evidence" value="ECO:0007669"/>
    <property type="project" value="TreeGrafter"/>
</dbReference>
<proteinExistence type="predicted"/>
<dbReference type="GO" id="GO:0050821">
    <property type="term" value="P:protein stabilization"/>
    <property type="evidence" value="ECO:0007669"/>
    <property type="project" value="TreeGrafter"/>
</dbReference>
<keyword evidence="2 4" id="KW-0863">Zinc-finger</keyword>
<dbReference type="GO" id="GO:0030150">
    <property type="term" value="P:protein import into mitochondrial matrix"/>
    <property type="evidence" value="ECO:0007669"/>
    <property type="project" value="TreeGrafter"/>
</dbReference>
<dbReference type="Pfam" id="PF05180">
    <property type="entry name" value="zf-DNL"/>
    <property type="match status" value="1"/>
</dbReference>
<sequence>MKPWLRQDVLRHSHVTLPAAVGIEGMLWASRILKKSESWRVLKGAVKSTDHRDLCSFRAGTALHDSSSQSSREQSPSHASKKDMMAVFTCNKCDTRSAKPFSKQAYENGVVIVQCPSCKGRHLLADRLGWFGEDASIEDTLARHGQDVKKAKMRGDGTLELALDDITGQQPSADVASEPPRIDK</sequence>
<dbReference type="GO" id="GO:0005739">
    <property type="term" value="C:mitochondrion"/>
    <property type="evidence" value="ECO:0007669"/>
    <property type="project" value="TreeGrafter"/>
</dbReference>
<gene>
    <name evidence="7" type="ORF">CVIRNUC_002363</name>
</gene>
<dbReference type="EMBL" id="CAUYUE010000003">
    <property type="protein sequence ID" value="CAK0755289.1"/>
    <property type="molecule type" value="Genomic_DNA"/>
</dbReference>
<evidence type="ECO:0000256" key="5">
    <source>
        <dbReference type="SAM" id="MobiDB-lite"/>
    </source>
</evidence>
<evidence type="ECO:0000313" key="8">
    <source>
        <dbReference type="Proteomes" id="UP001314263"/>
    </source>
</evidence>
<dbReference type="InterPro" id="IPR024158">
    <property type="entry name" value="Mt_import_TIM15"/>
</dbReference>
<comment type="caution">
    <text evidence="7">The sequence shown here is derived from an EMBL/GenBank/DDBJ whole genome shotgun (WGS) entry which is preliminary data.</text>
</comment>
<evidence type="ECO:0000259" key="6">
    <source>
        <dbReference type="PROSITE" id="PS51501"/>
    </source>
</evidence>
<evidence type="ECO:0000313" key="7">
    <source>
        <dbReference type="EMBL" id="CAK0755289.1"/>
    </source>
</evidence>
<dbReference type="GO" id="GO:0006457">
    <property type="term" value="P:protein folding"/>
    <property type="evidence" value="ECO:0007669"/>
    <property type="project" value="TreeGrafter"/>
</dbReference>
<reference evidence="7 8" key="1">
    <citation type="submission" date="2023-10" db="EMBL/GenBank/DDBJ databases">
        <authorList>
            <person name="Maclean D."/>
            <person name="Macfadyen A."/>
        </authorList>
    </citation>
    <scope>NUCLEOTIDE SEQUENCE [LARGE SCALE GENOMIC DNA]</scope>
</reference>
<dbReference type="Proteomes" id="UP001314263">
    <property type="component" value="Unassembled WGS sequence"/>
</dbReference>
<evidence type="ECO:0000256" key="4">
    <source>
        <dbReference type="PROSITE-ProRule" id="PRU00834"/>
    </source>
</evidence>
<evidence type="ECO:0000256" key="1">
    <source>
        <dbReference type="ARBA" id="ARBA00022723"/>
    </source>
</evidence>
<name>A0AAV1HVP6_9CHLO</name>
<dbReference type="InterPro" id="IPR007853">
    <property type="entry name" value="Znf_DNL-typ"/>
</dbReference>
<keyword evidence="3" id="KW-0862">Zinc</keyword>
<feature type="region of interest" description="Disordered" evidence="5">
    <location>
        <begin position="163"/>
        <end position="184"/>
    </location>
</feature>
<keyword evidence="1" id="KW-0479">Metal-binding</keyword>
<dbReference type="AlphaFoldDB" id="A0AAV1HVP6"/>
<dbReference type="PANTHER" id="PTHR20922">
    <property type="entry name" value="DNL-TYPE ZINC FINGER PROTEIN"/>
    <property type="match status" value="1"/>
</dbReference>
<evidence type="ECO:0000256" key="2">
    <source>
        <dbReference type="ARBA" id="ARBA00022771"/>
    </source>
</evidence>
<dbReference type="PROSITE" id="PS51501">
    <property type="entry name" value="ZF_DNL"/>
    <property type="match status" value="1"/>
</dbReference>
<protein>
    <recommendedName>
        <fullName evidence="6">DNL-type domain-containing protein</fullName>
    </recommendedName>
</protein>